<proteinExistence type="predicted"/>
<dbReference type="Proteomes" id="UP001396334">
    <property type="component" value="Unassembled WGS sequence"/>
</dbReference>
<protein>
    <submittedName>
        <fullName evidence="1">Uncharacterized protein</fullName>
    </submittedName>
</protein>
<dbReference type="EMBL" id="JBBPBN010000015">
    <property type="protein sequence ID" value="KAK9024612.1"/>
    <property type="molecule type" value="Genomic_DNA"/>
</dbReference>
<keyword evidence="2" id="KW-1185">Reference proteome</keyword>
<comment type="caution">
    <text evidence="1">The sequence shown here is derived from an EMBL/GenBank/DDBJ whole genome shotgun (WGS) entry which is preliminary data.</text>
</comment>
<evidence type="ECO:0000313" key="2">
    <source>
        <dbReference type="Proteomes" id="UP001396334"/>
    </source>
</evidence>
<gene>
    <name evidence="1" type="ORF">V6N11_004770</name>
</gene>
<name>A0ABR2SH99_9ROSI</name>
<sequence length="120" mass="12881">MGLTGCNPQVQSISHESRLQEVQVNVLDDKALKDISQPVLVEAYRPNKQFGPRQNVMESGQKKKGLATVSAAALSPRVQINATLEEAIATLELGNSLGVAFSAPNAVVLERLQELEGEEA</sequence>
<evidence type="ECO:0000313" key="1">
    <source>
        <dbReference type="EMBL" id="KAK9024612.1"/>
    </source>
</evidence>
<organism evidence="1 2">
    <name type="scientific">Hibiscus sabdariffa</name>
    <name type="common">roselle</name>
    <dbReference type="NCBI Taxonomy" id="183260"/>
    <lineage>
        <taxon>Eukaryota</taxon>
        <taxon>Viridiplantae</taxon>
        <taxon>Streptophyta</taxon>
        <taxon>Embryophyta</taxon>
        <taxon>Tracheophyta</taxon>
        <taxon>Spermatophyta</taxon>
        <taxon>Magnoliopsida</taxon>
        <taxon>eudicotyledons</taxon>
        <taxon>Gunneridae</taxon>
        <taxon>Pentapetalae</taxon>
        <taxon>rosids</taxon>
        <taxon>malvids</taxon>
        <taxon>Malvales</taxon>
        <taxon>Malvaceae</taxon>
        <taxon>Malvoideae</taxon>
        <taxon>Hibiscus</taxon>
    </lineage>
</organism>
<reference evidence="1 2" key="1">
    <citation type="journal article" date="2024" name="G3 (Bethesda)">
        <title>Genome assembly of Hibiscus sabdariffa L. provides insights into metabolisms of medicinal natural products.</title>
        <authorList>
            <person name="Kim T."/>
        </authorList>
    </citation>
    <scope>NUCLEOTIDE SEQUENCE [LARGE SCALE GENOMIC DNA]</scope>
    <source>
        <strain evidence="1">TK-2024</strain>
        <tissue evidence="1">Old leaves</tissue>
    </source>
</reference>
<accession>A0ABR2SH99</accession>